<protein>
    <submittedName>
        <fullName evidence="2">Alpha/beta hydrolase</fullName>
    </submittedName>
</protein>
<keyword evidence="2" id="KW-0378">Hydrolase</keyword>
<sequence length="258" mass="26979">MRKVVSRDGTAVAYAKAGDGPPLVLLPGAFRDHTVFTYMLPYLTGLTTYCYDRRGRGRSGDAPDYAVEREIEDLVAVIEECGGEAAVFGGSTGAVLALEAAMAGAPISRLTLLEPPYRLPGEQLPDADLATRLTGLVARGRRGDAAALFLAQAAGLDQPGIEAWRNGPMWEQSEAFAHTLAYDAAICGDFRLPAERLARLSVPTLVVSSDSTSAWLAASAAATAAAIPDGHHAVLPGVWHRVPAETIGPAIAAFVLAG</sequence>
<evidence type="ECO:0000313" key="2">
    <source>
        <dbReference type="EMBL" id="GIF04178.1"/>
    </source>
</evidence>
<accession>A0A919TIW3</accession>
<organism evidence="2 3">
    <name type="scientific">Actinoplanes siamensis</name>
    <dbReference type="NCBI Taxonomy" id="1223317"/>
    <lineage>
        <taxon>Bacteria</taxon>
        <taxon>Bacillati</taxon>
        <taxon>Actinomycetota</taxon>
        <taxon>Actinomycetes</taxon>
        <taxon>Micromonosporales</taxon>
        <taxon>Micromonosporaceae</taxon>
        <taxon>Actinoplanes</taxon>
    </lineage>
</organism>
<dbReference type="PANTHER" id="PTHR43433:SF5">
    <property type="entry name" value="AB HYDROLASE-1 DOMAIN-CONTAINING PROTEIN"/>
    <property type="match status" value="1"/>
</dbReference>
<dbReference type="InterPro" id="IPR000073">
    <property type="entry name" value="AB_hydrolase_1"/>
</dbReference>
<name>A0A919TIW3_9ACTN</name>
<evidence type="ECO:0000259" key="1">
    <source>
        <dbReference type="Pfam" id="PF12697"/>
    </source>
</evidence>
<reference evidence="2" key="1">
    <citation type="submission" date="2021-01" db="EMBL/GenBank/DDBJ databases">
        <title>Whole genome shotgun sequence of Actinoplanes siamensis NBRC 109076.</title>
        <authorList>
            <person name="Komaki H."/>
            <person name="Tamura T."/>
        </authorList>
    </citation>
    <scope>NUCLEOTIDE SEQUENCE</scope>
    <source>
        <strain evidence="2">NBRC 109076</strain>
    </source>
</reference>
<comment type="caution">
    <text evidence="2">The sequence shown here is derived from an EMBL/GenBank/DDBJ whole genome shotgun (WGS) entry which is preliminary data.</text>
</comment>
<feature type="domain" description="AB hydrolase-1" evidence="1">
    <location>
        <begin position="23"/>
        <end position="243"/>
    </location>
</feature>
<dbReference type="AlphaFoldDB" id="A0A919TIW3"/>
<dbReference type="Proteomes" id="UP000629619">
    <property type="component" value="Unassembled WGS sequence"/>
</dbReference>
<dbReference type="Pfam" id="PF12697">
    <property type="entry name" value="Abhydrolase_6"/>
    <property type="match status" value="1"/>
</dbReference>
<dbReference type="InterPro" id="IPR029058">
    <property type="entry name" value="AB_hydrolase_fold"/>
</dbReference>
<evidence type="ECO:0000313" key="3">
    <source>
        <dbReference type="Proteomes" id="UP000629619"/>
    </source>
</evidence>
<dbReference type="Gene3D" id="3.40.50.1820">
    <property type="entry name" value="alpha/beta hydrolase"/>
    <property type="match status" value="1"/>
</dbReference>
<dbReference type="PANTHER" id="PTHR43433">
    <property type="entry name" value="HYDROLASE, ALPHA/BETA FOLD FAMILY PROTEIN"/>
    <property type="match status" value="1"/>
</dbReference>
<proteinExistence type="predicted"/>
<gene>
    <name evidence="2" type="ORF">Asi03nite_17160</name>
</gene>
<dbReference type="SUPFAM" id="SSF53474">
    <property type="entry name" value="alpha/beta-Hydrolases"/>
    <property type="match status" value="1"/>
</dbReference>
<dbReference type="GO" id="GO:0016787">
    <property type="term" value="F:hydrolase activity"/>
    <property type="evidence" value="ECO:0007669"/>
    <property type="project" value="UniProtKB-KW"/>
</dbReference>
<dbReference type="InterPro" id="IPR050471">
    <property type="entry name" value="AB_hydrolase"/>
</dbReference>
<keyword evidence="3" id="KW-1185">Reference proteome</keyword>
<dbReference type="EMBL" id="BOMW01000017">
    <property type="protein sequence ID" value="GIF04178.1"/>
    <property type="molecule type" value="Genomic_DNA"/>
</dbReference>
<dbReference type="RefSeq" id="WP_203677874.1">
    <property type="nucleotide sequence ID" value="NZ_BOMW01000017.1"/>
</dbReference>